<proteinExistence type="predicted"/>
<dbReference type="EMBL" id="JBEHCU010005450">
    <property type="protein sequence ID" value="KAL1399804.1"/>
    <property type="molecule type" value="Genomic_DNA"/>
</dbReference>
<keyword evidence="1" id="KW-0472">Membrane</keyword>
<feature type="transmembrane region" description="Helical" evidence="1">
    <location>
        <begin position="20"/>
        <end position="41"/>
    </location>
</feature>
<keyword evidence="3" id="KW-1185">Reference proteome</keyword>
<keyword evidence="1" id="KW-0812">Transmembrane</keyword>
<evidence type="ECO:0000313" key="3">
    <source>
        <dbReference type="Proteomes" id="UP001562425"/>
    </source>
</evidence>
<keyword evidence="1" id="KW-1133">Transmembrane helix</keyword>
<evidence type="ECO:0000256" key="1">
    <source>
        <dbReference type="SAM" id="Phobius"/>
    </source>
</evidence>
<dbReference type="AlphaFoldDB" id="A0ABD1DJ69"/>
<gene>
    <name evidence="2" type="ORF">pipiens_007942</name>
</gene>
<name>A0ABD1DJ69_CULPP</name>
<comment type="caution">
    <text evidence="2">The sequence shown here is derived from an EMBL/GenBank/DDBJ whole genome shotgun (WGS) entry which is preliminary data.</text>
</comment>
<protein>
    <submittedName>
        <fullName evidence="2">Uncharacterized protein</fullName>
    </submittedName>
</protein>
<accession>A0ABD1DJ69</accession>
<reference evidence="2 3" key="1">
    <citation type="submission" date="2024-05" db="EMBL/GenBank/DDBJ databases">
        <title>Culex pipiens pipiens assembly and annotation.</title>
        <authorList>
            <person name="Alout H."/>
            <person name="Durand T."/>
        </authorList>
    </citation>
    <scope>NUCLEOTIDE SEQUENCE [LARGE SCALE GENOMIC DNA]</scope>
    <source>
        <strain evidence="2">HA-2024</strain>
        <tissue evidence="2">Whole body</tissue>
    </source>
</reference>
<sequence>MNVLSSLILSTVEVANLLPLVAVVICVGAMIMFLAKAAVILRVQADDTLRPSTIPTNPNVQVPRLKMTRVHIPFTFRLLETGNNSFEGKLTPI</sequence>
<organism evidence="2 3">
    <name type="scientific">Culex pipiens pipiens</name>
    <name type="common">Northern house mosquito</name>
    <dbReference type="NCBI Taxonomy" id="38569"/>
    <lineage>
        <taxon>Eukaryota</taxon>
        <taxon>Metazoa</taxon>
        <taxon>Ecdysozoa</taxon>
        <taxon>Arthropoda</taxon>
        <taxon>Hexapoda</taxon>
        <taxon>Insecta</taxon>
        <taxon>Pterygota</taxon>
        <taxon>Neoptera</taxon>
        <taxon>Endopterygota</taxon>
        <taxon>Diptera</taxon>
        <taxon>Nematocera</taxon>
        <taxon>Culicoidea</taxon>
        <taxon>Culicidae</taxon>
        <taxon>Culicinae</taxon>
        <taxon>Culicini</taxon>
        <taxon>Culex</taxon>
        <taxon>Culex</taxon>
    </lineage>
</organism>
<evidence type="ECO:0000313" key="2">
    <source>
        <dbReference type="EMBL" id="KAL1399804.1"/>
    </source>
</evidence>
<dbReference type="Proteomes" id="UP001562425">
    <property type="component" value="Unassembled WGS sequence"/>
</dbReference>